<feature type="compositionally biased region" description="Basic residues" evidence="1">
    <location>
        <begin position="1"/>
        <end position="11"/>
    </location>
</feature>
<feature type="region of interest" description="Disordered" evidence="1">
    <location>
        <begin position="212"/>
        <end position="242"/>
    </location>
</feature>
<keyword evidence="3" id="KW-1185">Reference proteome</keyword>
<organism evidence="2 3">
    <name type="scientific">Lithospermum erythrorhizon</name>
    <name type="common">Purple gromwell</name>
    <name type="synonym">Lithospermum officinale var. erythrorhizon</name>
    <dbReference type="NCBI Taxonomy" id="34254"/>
    <lineage>
        <taxon>Eukaryota</taxon>
        <taxon>Viridiplantae</taxon>
        <taxon>Streptophyta</taxon>
        <taxon>Embryophyta</taxon>
        <taxon>Tracheophyta</taxon>
        <taxon>Spermatophyta</taxon>
        <taxon>Magnoliopsida</taxon>
        <taxon>eudicotyledons</taxon>
        <taxon>Gunneridae</taxon>
        <taxon>Pentapetalae</taxon>
        <taxon>asterids</taxon>
        <taxon>lamiids</taxon>
        <taxon>Boraginales</taxon>
        <taxon>Boraginaceae</taxon>
        <taxon>Boraginoideae</taxon>
        <taxon>Lithospermeae</taxon>
        <taxon>Lithospermum</taxon>
    </lineage>
</organism>
<reference evidence="2 3" key="1">
    <citation type="submission" date="2024-01" db="EMBL/GenBank/DDBJ databases">
        <title>The complete chloroplast genome sequence of Lithospermum erythrorhizon: insights into the phylogenetic relationship among Boraginaceae species and the maternal lineages of purple gromwells.</title>
        <authorList>
            <person name="Okada T."/>
            <person name="Watanabe K."/>
        </authorList>
    </citation>
    <scope>NUCLEOTIDE SEQUENCE [LARGE SCALE GENOMIC DNA]</scope>
</reference>
<sequence length="242" mass="27593">MPNKSKPRSPRHSPEASVGFMPIGSEEGYKSDHPYFVDAPYILPSGVKVTDDSVSRPIHFLATDMLKNCMLRAEVLRAMKVQSPTRLHKKFPHYQLRATETAYAMSLQWAESERVAREFELVKSSVGEEMRKVREERDLALAEKDKITRKYETLLQSQEELEVVKADSQKMASDLEKSRDDMSRVQSHLDGSMRADYFSDLGDDYVVYLFNNIPNDEDEDLGADDDEENEGDEDGDGEDDAE</sequence>
<protein>
    <submittedName>
        <fullName evidence="2">Uncharacterized protein</fullName>
    </submittedName>
</protein>
<evidence type="ECO:0000256" key="1">
    <source>
        <dbReference type="SAM" id="MobiDB-lite"/>
    </source>
</evidence>
<dbReference type="EMBL" id="BAABME010000858">
    <property type="protein sequence ID" value="GAA0145978.1"/>
    <property type="molecule type" value="Genomic_DNA"/>
</dbReference>
<comment type="caution">
    <text evidence="2">The sequence shown here is derived from an EMBL/GenBank/DDBJ whole genome shotgun (WGS) entry which is preliminary data.</text>
</comment>
<dbReference type="Proteomes" id="UP001454036">
    <property type="component" value="Unassembled WGS sequence"/>
</dbReference>
<accession>A0AAV3P419</accession>
<evidence type="ECO:0000313" key="3">
    <source>
        <dbReference type="Proteomes" id="UP001454036"/>
    </source>
</evidence>
<gene>
    <name evidence="2" type="ORF">LIER_06037</name>
</gene>
<name>A0AAV3P419_LITER</name>
<feature type="region of interest" description="Disordered" evidence="1">
    <location>
        <begin position="1"/>
        <end position="23"/>
    </location>
</feature>
<feature type="compositionally biased region" description="Acidic residues" evidence="1">
    <location>
        <begin position="215"/>
        <end position="242"/>
    </location>
</feature>
<dbReference type="AlphaFoldDB" id="A0AAV3P419"/>
<proteinExistence type="predicted"/>
<evidence type="ECO:0000313" key="2">
    <source>
        <dbReference type="EMBL" id="GAA0145978.1"/>
    </source>
</evidence>